<evidence type="ECO:0000313" key="1">
    <source>
        <dbReference type="EMBL" id="TCK07548.1"/>
    </source>
</evidence>
<evidence type="ECO:0000313" key="2">
    <source>
        <dbReference type="Proteomes" id="UP000294546"/>
    </source>
</evidence>
<dbReference type="RefSeq" id="WP_132292373.1">
    <property type="nucleotide sequence ID" value="NZ_SMFU01000008.1"/>
</dbReference>
<comment type="caution">
    <text evidence="1">The sequence shown here is derived from an EMBL/GenBank/DDBJ whole genome shotgun (WGS) entry which is preliminary data.</text>
</comment>
<reference evidence="1 2" key="1">
    <citation type="submission" date="2019-03" db="EMBL/GenBank/DDBJ databases">
        <title>Genomic Encyclopedia of Archaeal and Bacterial Type Strains, Phase II (KMG-II): from individual species to whole genera.</title>
        <authorList>
            <person name="Goeker M."/>
        </authorList>
    </citation>
    <scope>NUCLEOTIDE SEQUENCE [LARGE SCALE GENOMIC DNA]</scope>
    <source>
        <strain evidence="1 2">DSM 27697</strain>
    </source>
</reference>
<proteinExistence type="predicted"/>
<dbReference type="Gene3D" id="3.40.50.2000">
    <property type="entry name" value="Glycogen Phosphorylase B"/>
    <property type="match status" value="1"/>
</dbReference>
<name>A0A4R1GHE0_9GAMM</name>
<dbReference type="SUPFAM" id="SSF53756">
    <property type="entry name" value="UDP-Glycosyltransferase/glycogen phosphorylase"/>
    <property type="match status" value="1"/>
</dbReference>
<gene>
    <name evidence="1" type="ORF">CLV83_2419</name>
</gene>
<dbReference type="Proteomes" id="UP000294546">
    <property type="component" value="Unassembled WGS sequence"/>
</dbReference>
<dbReference type="AlphaFoldDB" id="A0A4R1GHE0"/>
<organism evidence="1 2">
    <name type="scientific">Marinobacterium mangrovicola</name>
    <dbReference type="NCBI Taxonomy" id="1476959"/>
    <lineage>
        <taxon>Bacteria</taxon>
        <taxon>Pseudomonadati</taxon>
        <taxon>Pseudomonadota</taxon>
        <taxon>Gammaproteobacteria</taxon>
        <taxon>Oceanospirillales</taxon>
        <taxon>Oceanospirillaceae</taxon>
        <taxon>Marinobacterium</taxon>
    </lineage>
</organism>
<sequence>MKVLLISSSGGHWVQMSRVKPAFAGAEMIFASTEKHYGQHNPDHPFFYIPDASRSSPFRLAVQGGAVLWLILRQRPDCIVTTGATAGLWALVFGKKLGAKTIWLDSIANSLELSLCGKKAQKYADLYLTQWEHLATDRGPEYAGAVI</sequence>
<protein>
    <submittedName>
        <fullName evidence="1">Oligosaccharide biosynthesis protein Alg14</fullName>
    </submittedName>
</protein>
<dbReference type="OrthoDB" id="555447at2"/>
<dbReference type="EMBL" id="SMFU01000008">
    <property type="protein sequence ID" value="TCK07548.1"/>
    <property type="molecule type" value="Genomic_DNA"/>
</dbReference>
<accession>A0A4R1GHE0</accession>
<keyword evidence="2" id="KW-1185">Reference proteome</keyword>